<evidence type="ECO:0000259" key="1">
    <source>
        <dbReference type="Pfam" id="PF03703"/>
    </source>
</evidence>
<dbReference type="AlphaFoldDB" id="A0AAD5Y157"/>
<gene>
    <name evidence="2" type="ORF">HK103_001036</name>
</gene>
<organism evidence="2 3">
    <name type="scientific">Boothiomyces macroporosus</name>
    <dbReference type="NCBI Taxonomy" id="261099"/>
    <lineage>
        <taxon>Eukaryota</taxon>
        <taxon>Fungi</taxon>
        <taxon>Fungi incertae sedis</taxon>
        <taxon>Chytridiomycota</taxon>
        <taxon>Chytridiomycota incertae sedis</taxon>
        <taxon>Chytridiomycetes</taxon>
        <taxon>Rhizophydiales</taxon>
        <taxon>Terramycetaceae</taxon>
        <taxon>Boothiomyces</taxon>
    </lineage>
</organism>
<keyword evidence="3" id="KW-1185">Reference proteome</keyword>
<dbReference type="PANTHER" id="PTHR37938:SF1">
    <property type="entry name" value="BLL0215 PROTEIN"/>
    <property type="match status" value="1"/>
</dbReference>
<protein>
    <recommendedName>
        <fullName evidence="1">YdbS-like PH domain-containing protein</fullName>
    </recommendedName>
</protein>
<proteinExistence type="predicted"/>
<dbReference type="Proteomes" id="UP001210925">
    <property type="component" value="Unassembled WGS sequence"/>
</dbReference>
<reference evidence="2" key="1">
    <citation type="submission" date="2020-05" db="EMBL/GenBank/DDBJ databases">
        <title>Phylogenomic resolution of chytrid fungi.</title>
        <authorList>
            <person name="Stajich J.E."/>
            <person name="Amses K."/>
            <person name="Simmons R."/>
            <person name="Seto K."/>
            <person name="Myers J."/>
            <person name="Bonds A."/>
            <person name="Quandt C.A."/>
            <person name="Barry K."/>
            <person name="Liu P."/>
            <person name="Grigoriev I."/>
            <person name="Longcore J.E."/>
            <person name="James T.Y."/>
        </authorList>
    </citation>
    <scope>NUCLEOTIDE SEQUENCE</scope>
    <source>
        <strain evidence="2">PLAUS21</strain>
    </source>
</reference>
<sequence>MNKALPEIDQSGYKVSFDTKKGSSFLCCTYSCIGVFSGIGLACLPCFPSFAKWTIESQDCTVDEKRIHFKVGWFNKEDKLIPLDRIQDVNIIQGFTHRMFGVSQIDIQTAGNSGQNSTGAEASLIAPIDPHVVRREIMERRDKLVLGGALSGVDFVQTTTSQPLPLSMDIVQELKEIK</sequence>
<evidence type="ECO:0000313" key="3">
    <source>
        <dbReference type="Proteomes" id="UP001210925"/>
    </source>
</evidence>
<name>A0AAD5Y157_9FUNG</name>
<dbReference type="InterPro" id="IPR005182">
    <property type="entry name" value="YdbS-like_PH"/>
</dbReference>
<feature type="domain" description="YdbS-like PH" evidence="1">
    <location>
        <begin position="61"/>
        <end position="135"/>
    </location>
</feature>
<dbReference type="Pfam" id="PF03703">
    <property type="entry name" value="bPH_2"/>
    <property type="match status" value="1"/>
</dbReference>
<comment type="caution">
    <text evidence="2">The sequence shown here is derived from an EMBL/GenBank/DDBJ whole genome shotgun (WGS) entry which is preliminary data.</text>
</comment>
<dbReference type="PANTHER" id="PTHR37938">
    <property type="entry name" value="BLL0215 PROTEIN"/>
    <property type="match status" value="1"/>
</dbReference>
<dbReference type="EMBL" id="JADGKB010000122">
    <property type="protein sequence ID" value="KAJ3253026.1"/>
    <property type="molecule type" value="Genomic_DNA"/>
</dbReference>
<feature type="non-terminal residue" evidence="2">
    <location>
        <position position="178"/>
    </location>
</feature>
<accession>A0AAD5Y157</accession>
<evidence type="ECO:0000313" key="2">
    <source>
        <dbReference type="EMBL" id="KAJ3253026.1"/>
    </source>
</evidence>